<keyword evidence="3" id="KW-1185">Reference proteome</keyword>
<dbReference type="Pfam" id="PF01928">
    <property type="entry name" value="CYTH"/>
    <property type="match status" value="1"/>
</dbReference>
<sequence>MMSQEIEIEFKNILTKDEYEKLLKEFNIEQQMIIRQTNHYFDTPEWHLRKLSSGLRIRETTSKTVCTLKEKTSQNTHLETTDVLSINEASHMLEGKGFFAPSVLSKLQQLQVPIEQLRVFGSLTTDRVEIPFEGGTLVLDHSLYLNCDDYEVEFEINDEIIGSTIFDNFLIKYNIEKRKTDKKIARFMKALQSQKG</sequence>
<gene>
    <name evidence="2" type="ORF">SAMN05877842_101253</name>
</gene>
<evidence type="ECO:0000313" key="2">
    <source>
        <dbReference type="EMBL" id="SOC35096.1"/>
    </source>
</evidence>
<dbReference type="SUPFAM" id="SSF55154">
    <property type="entry name" value="CYTH-like phosphatases"/>
    <property type="match status" value="1"/>
</dbReference>
<reference evidence="3" key="1">
    <citation type="submission" date="2017-08" db="EMBL/GenBank/DDBJ databases">
        <authorList>
            <person name="Varghese N."/>
            <person name="Submissions S."/>
        </authorList>
    </citation>
    <scope>NUCLEOTIDE SEQUENCE [LARGE SCALE GENOMIC DNA]</scope>
    <source>
        <strain evidence="3">JC23</strain>
    </source>
</reference>
<proteinExistence type="predicted"/>
<accession>A0A285U3L4</accession>
<feature type="domain" description="CYTH" evidence="1">
    <location>
        <begin position="5"/>
        <end position="194"/>
    </location>
</feature>
<dbReference type="PROSITE" id="PS51707">
    <property type="entry name" value="CYTH"/>
    <property type="match status" value="1"/>
</dbReference>
<dbReference type="PIRSF" id="PIRSF012526">
    <property type="entry name" value="CYTH_UCP012526"/>
    <property type="match status" value="1"/>
</dbReference>
<evidence type="ECO:0000313" key="3">
    <source>
        <dbReference type="Proteomes" id="UP000219252"/>
    </source>
</evidence>
<organism evidence="2 3">
    <name type="scientific">Ureibacillus acetophenoni</name>
    <dbReference type="NCBI Taxonomy" id="614649"/>
    <lineage>
        <taxon>Bacteria</taxon>
        <taxon>Bacillati</taxon>
        <taxon>Bacillota</taxon>
        <taxon>Bacilli</taxon>
        <taxon>Bacillales</taxon>
        <taxon>Caryophanaceae</taxon>
        <taxon>Ureibacillus</taxon>
    </lineage>
</organism>
<dbReference type="InterPro" id="IPR033469">
    <property type="entry name" value="CYTH-like_dom_sf"/>
</dbReference>
<dbReference type="CDD" id="cd07762">
    <property type="entry name" value="CYTH-like_Pase_1"/>
    <property type="match status" value="1"/>
</dbReference>
<name>A0A285U3L4_9BACL</name>
<dbReference type="Proteomes" id="UP000219252">
    <property type="component" value="Unassembled WGS sequence"/>
</dbReference>
<dbReference type="AlphaFoldDB" id="A0A285U3L4"/>
<protein>
    <submittedName>
        <fullName evidence="2">Adenylate cyclase</fullName>
    </submittedName>
</protein>
<dbReference type="SMART" id="SM01118">
    <property type="entry name" value="CYTH"/>
    <property type="match status" value="1"/>
</dbReference>
<evidence type="ECO:0000259" key="1">
    <source>
        <dbReference type="PROSITE" id="PS51707"/>
    </source>
</evidence>
<dbReference type="EMBL" id="OBQC01000001">
    <property type="protein sequence ID" value="SOC35096.1"/>
    <property type="molecule type" value="Genomic_DNA"/>
</dbReference>
<dbReference type="InterPro" id="IPR009195">
    <property type="entry name" value="Uncharacterised_YjbK"/>
</dbReference>
<dbReference type="InterPro" id="IPR023577">
    <property type="entry name" value="CYTH_domain"/>
</dbReference>
<dbReference type="Gene3D" id="2.40.320.10">
    <property type="entry name" value="Hypothetical Protein Pfu-838710-001"/>
    <property type="match status" value="1"/>
</dbReference>